<keyword evidence="3" id="KW-1185">Reference proteome</keyword>
<dbReference type="CDD" id="cd17748">
    <property type="entry name" value="BRCT_DNA_ligase_like"/>
    <property type="match status" value="1"/>
</dbReference>
<dbReference type="GO" id="GO:0016874">
    <property type="term" value="F:ligase activity"/>
    <property type="evidence" value="ECO:0007669"/>
    <property type="project" value="UniProtKB-KW"/>
</dbReference>
<dbReference type="AlphaFoldDB" id="A0A222G900"/>
<dbReference type="SUPFAM" id="SSF52113">
    <property type="entry name" value="BRCT domain"/>
    <property type="match status" value="1"/>
</dbReference>
<protein>
    <submittedName>
        <fullName evidence="2">NAD-dependent DNA ligase</fullName>
    </submittedName>
</protein>
<evidence type="ECO:0000259" key="1">
    <source>
        <dbReference type="Pfam" id="PF00533"/>
    </source>
</evidence>
<dbReference type="InterPro" id="IPR001357">
    <property type="entry name" value="BRCT_dom"/>
</dbReference>
<gene>
    <name evidence="2" type="ORF">B5D82_10855</name>
</gene>
<dbReference type="KEGG" id="cber:B5D82_10855"/>
<name>A0A222G900_9GAMM</name>
<evidence type="ECO:0000313" key="3">
    <source>
        <dbReference type="Proteomes" id="UP000202259"/>
    </source>
</evidence>
<dbReference type="EMBL" id="CP020465">
    <property type="protein sequence ID" value="ASP48212.1"/>
    <property type="molecule type" value="Genomic_DNA"/>
</dbReference>
<dbReference type="OrthoDB" id="5451971at2"/>
<proteinExistence type="predicted"/>
<evidence type="ECO:0000313" key="2">
    <source>
        <dbReference type="EMBL" id="ASP48212.1"/>
    </source>
</evidence>
<dbReference type="RefSeq" id="WP_081151482.1">
    <property type="nucleotide sequence ID" value="NZ_CP020465.1"/>
</dbReference>
<dbReference type="Proteomes" id="UP000202259">
    <property type="component" value="Chromosome"/>
</dbReference>
<dbReference type="Gene3D" id="3.40.50.10190">
    <property type="entry name" value="BRCT domain"/>
    <property type="match status" value="1"/>
</dbReference>
<dbReference type="Pfam" id="PF00533">
    <property type="entry name" value="BRCT"/>
    <property type="match status" value="1"/>
</dbReference>
<reference evidence="2 3" key="1">
    <citation type="submission" date="2017-08" db="EMBL/GenBank/DDBJ databases">
        <title>Complete genome of Colwellia sp. NB097-1, a psychrophile bacterium ioslated from Bering Sea.</title>
        <authorList>
            <person name="Chen X."/>
        </authorList>
    </citation>
    <scope>NUCLEOTIDE SEQUENCE [LARGE SCALE GENOMIC DNA]</scope>
    <source>
        <strain evidence="2 3">NB097-1</strain>
    </source>
</reference>
<feature type="domain" description="BRCT" evidence="1">
    <location>
        <begin position="213"/>
        <end position="261"/>
    </location>
</feature>
<accession>A0A222G900</accession>
<dbReference type="InterPro" id="IPR036420">
    <property type="entry name" value="BRCT_dom_sf"/>
</dbReference>
<keyword evidence="2" id="KW-0436">Ligase</keyword>
<organism evidence="2 3">
    <name type="scientific">Cognaticolwellia beringensis</name>
    <dbReference type="NCBI Taxonomy" id="1967665"/>
    <lineage>
        <taxon>Bacteria</taxon>
        <taxon>Pseudomonadati</taxon>
        <taxon>Pseudomonadota</taxon>
        <taxon>Gammaproteobacteria</taxon>
        <taxon>Alteromonadales</taxon>
        <taxon>Colwelliaceae</taxon>
        <taxon>Cognaticolwellia</taxon>
    </lineage>
</organism>
<sequence>MTQRTKPQLDKHGQPLITAFNYKRNKTKAVLTLKGIIDGILADVALNDIEIIYLKSWCTNETFDFNDGDFIDIKEQVEDILEDGVITSAEQKDMQQMLSDIIECCSKDDVPTKESVNYLLGFLSGISADDVLNDDEIYKLRDHLSQGANFVGEWPANTLKARLDDVLEDGVIEESERQALMSLVKAVSGQSFLDTGLAYGMSADFSTICKNNLKLDGLHICFTGTFISGSRKKQQEIATKFGAIVSPRVTQTTDVLILGSVASRDWKFASYGRKIEAVLSNRLNGATTEIINEELWNVITCKGS</sequence>